<dbReference type="Gene3D" id="2.40.170.20">
    <property type="entry name" value="TonB-dependent receptor, beta-barrel domain"/>
    <property type="match status" value="1"/>
</dbReference>
<dbReference type="NCBIfam" id="TIGR04056">
    <property type="entry name" value="OMP_RagA_SusC"/>
    <property type="match status" value="1"/>
</dbReference>
<evidence type="ECO:0000259" key="16">
    <source>
        <dbReference type="Pfam" id="PF07660"/>
    </source>
</evidence>
<evidence type="ECO:0000256" key="11">
    <source>
        <dbReference type="ARBA" id="ARBA00023237"/>
    </source>
</evidence>
<keyword evidence="6 14" id="KW-0732">Signal</keyword>
<keyword evidence="2 12" id="KW-0813">Transport</keyword>
<comment type="similarity">
    <text evidence="12 13">Belongs to the TonB-dependent receptor family.</text>
</comment>
<dbReference type="AlphaFoldDB" id="A0A841JIG4"/>
<dbReference type="EMBL" id="JACHCA010000006">
    <property type="protein sequence ID" value="MBB6128468.1"/>
    <property type="molecule type" value="Genomic_DNA"/>
</dbReference>
<keyword evidence="4" id="KW-0410">Iron transport</keyword>
<reference evidence="18 19" key="1">
    <citation type="submission" date="2020-08" db="EMBL/GenBank/DDBJ databases">
        <title>Genomic Encyclopedia of Type Strains, Phase IV (KMG-V): Genome sequencing to study the core and pangenomes of soil and plant-associated prokaryotes.</title>
        <authorList>
            <person name="Whitman W."/>
        </authorList>
    </citation>
    <scope>NUCLEOTIDE SEQUENCE [LARGE SCALE GENOMIC DNA]</scope>
    <source>
        <strain evidence="18 19">MP601</strain>
    </source>
</reference>
<feature type="signal peptide" evidence="14">
    <location>
        <begin position="1"/>
        <end position="17"/>
    </location>
</feature>
<evidence type="ECO:0000256" key="7">
    <source>
        <dbReference type="ARBA" id="ARBA00023004"/>
    </source>
</evidence>
<evidence type="ECO:0000256" key="3">
    <source>
        <dbReference type="ARBA" id="ARBA00022452"/>
    </source>
</evidence>
<dbReference type="InterPro" id="IPR036942">
    <property type="entry name" value="Beta-barrel_TonB_sf"/>
</dbReference>
<dbReference type="InterPro" id="IPR037066">
    <property type="entry name" value="Plug_dom_sf"/>
</dbReference>
<dbReference type="PROSITE" id="PS52016">
    <property type="entry name" value="TONB_DEPENDENT_REC_3"/>
    <property type="match status" value="1"/>
</dbReference>
<dbReference type="Pfam" id="PF00593">
    <property type="entry name" value="TonB_dep_Rec_b-barrel"/>
    <property type="match status" value="1"/>
</dbReference>
<evidence type="ECO:0000256" key="2">
    <source>
        <dbReference type="ARBA" id="ARBA00022448"/>
    </source>
</evidence>
<dbReference type="GO" id="GO:0044718">
    <property type="term" value="P:siderophore transmembrane transport"/>
    <property type="evidence" value="ECO:0007669"/>
    <property type="project" value="TreeGrafter"/>
</dbReference>
<evidence type="ECO:0000259" key="17">
    <source>
        <dbReference type="Pfam" id="PF07715"/>
    </source>
</evidence>
<comment type="subcellular location">
    <subcellularLocation>
        <location evidence="1 12">Cell outer membrane</location>
        <topology evidence="1 12">Multi-pass membrane protein</topology>
    </subcellularLocation>
</comment>
<dbReference type="Pfam" id="PF07715">
    <property type="entry name" value="Plug"/>
    <property type="match status" value="1"/>
</dbReference>
<keyword evidence="4" id="KW-0406">Ion transport</keyword>
<dbReference type="SUPFAM" id="SSF56935">
    <property type="entry name" value="Porins"/>
    <property type="match status" value="1"/>
</dbReference>
<dbReference type="InterPro" id="IPR011662">
    <property type="entry name" value="Secretin/TonB_short_N"/>
</dbReference>
<keyword evidence="9 12" id="KW-0472">Membrane</keyword>
<accession>A0A841JIG4</accession>
<dbReference type="GO" id="GO:0015344">
    <property type="term" value="F:siderophore uptake transmembrane transporter activity"/>
    <property type="evidence" value="ECO:0007669"/>
    <property type="project" value="TreeGrafter"/>
</dbReference>
<evidence type="ECO:0000256" key="8">
    <source>
        <dbReference type="ARBA" id="ARBA00023077"/>
    </source>
</evidence>
<dbReference type="NCBIfam" id="TIGR04057">
    <property type="entry name" value="SusC_RagA_signa"/>
    <property type="match status" value="1"/>
</dbReference>
<evidence type="ECO:0000256" key="1">
    <source>
        <dbReference type="ARBA" id="ARBA00004571"/>
    </source>
</evidence>
<dbReference type="InterPro" id="IPR023996">
    <property type="entry name" value="TonB-dep_OMP_SusC/RagA"/>
</dbReference>
<evidence type="ECO:0000256" key="6">
    <source>
        <dbReference type="ARBA" id="ARBA00022729"/>
    </source>
</evidence>
<dbReference type="GO" id="GO:0009279">
    <property type="term" value="C:cell outer membrane"/>
    <property type="evidence" value="ECO:0007669"/>
    <property type="project" value="UniProtKB-SubCell"/>
</dbReference>
<dbReference type="RefSeq" id="WP_221276034.1">
    <property type="nucleotide sequence ID" value="NZ_JACHCA010000006.1"/>
</dbReference>
<protein>
    <submittedName>
        <fullName evidence="18">TonB-linked SusC/RagA family outer membrane protein</fullName>
    </submittedName>
</protein>
<feature type="domain" description="Secretin/TonB short N-terminal" evidence="16">
    <location>
        <begin position="47"/>
        <end position="97"/>
    </location>
</feature>
<dbReference type="Pfam" id="PF07660">
    <property type="entry name" value="STN"/>
    <property type="match status" value="1"/>
</dbReference>
<feature type="chain" id="PRO_5032386478" evidence="14">
    <location>
        <begin position="18"/>
        <end position="1155"/>
    </location>
</feature>
<dbReference type="Gene3D" id="2.170.130.10">
    <property type="entry name" value="TonB-dependent receptor, plug domain"/>
    <property type="match status" value="1"/>
</dbReference>
<keyword evidence="11 12" id="KW-0998">Cell outer membrane</keyword>
<name>A0A841JIG4_9SPHI</name>
<evidence type="ECO:0000313" key="18">
    <source>
        <dbReference type="EMBL" id="MBB6128468.1"/>
    </source>
</evidence>
<dbReference type="Pfam" id="PF13715">
    <property type="entry name" value="CarbopepD_reg_2"/>
    <property type="match status" value="1"/>
</dbReference>
<dbReference type="SUPFAM" id="SSF49464">
    <property type="entry name" value="Carboxypeptidase regulatory domain-like"/>
    <property type="match status" value="1"/>
</dbReference>
<organism evidence="18 19">
    <name type="scientific">Mucilaginibacter lappiensis</name>
    <dbReference type="NCBI Taxonomy" id="354630"/>
    <lineage>
        <taxon>Bacteria</taxon>
        <taxon>Pseudomonadati</taxon>
        <taxon>Bacteroidota</taxon>
        <taxon>Sphingobacteriia</taxon>
        <taxon>Sphingobacteriales</taxon>
        <taxon>Sphingobacteriaceae</taxon>
        <taxon>Mucilaginibacter</taxon>
    </lineage>
</organism>
<feature type="domain" description="TonB-dependent receptor-like beta-barrel" evidence="15">
    <location>
        <begin position="543"/>
        <end position="1114"/>
    </location>
</feature>
<feature type="domain" description="TonB-dependent receptor plug" evidence="17">
    <location>
        <begin position="196"/>
        <end position="301"/>
    </location>
</feature>
<dbReference type="InterPro" id="IPR008969">
    <property type="entry name" value="CarboxyPept-like_regulatory"/>
</dbReference>
<keyword evidence="10" id="KW-0675">Receptor</keyword>
<dbReference type="Gene3D" id="2.60.40.1120">
    <property type="entry name" value="Carboxypeptidase-like, regulatory domain"/>
    <property type="match status" value="1"/>
</dbReference>
<evidence type="ECO:0000256" key="4">
    <source>
        <dbReference type="ARBA" id="ARBA00022496"/>
    </source>
</evidence>
<dbReference type="InterPro" id="IPR012910">
    <property type="entry name" value="Plug_dom"/>
</dbReference>
<dbReference type="InterPro" id="IPR039426">
    <property type="entry name" value="TonB-dep_rcpt-like"/>
</dbReference>
<evidence type="ECO:0000256" key="14">
    <source>
        <dbReference type="SAM" id="SignalP"/>
    </source>
</evidence>
<evidence type="ECO:0000313" key="19">
    <source>
        <dbReference type="Proteomes" id="UP000548326"/>
    </source>
</evidence>
<dbReference type="Proteomes" id="UP000548326">
    <property type="component" value="Unassembled WGS sequence"/>
</dbReference>
<comment type="caution">
    <text evidence="18">The sequence shown here is derived from an EMBL/GenBank/DDBJ whole genome shotgun (WGS) entry which is preliminary data.</text>
</comment>
<dbReference type="InterPro" id="IPR000531">
    <property type="entry name" value="Beta-barrel_TonB"/>
</dbReference>
<evidence type="ECO:0000256" key="5">
    <source>
        <dbReference type="ARBA" id="ARBA00022692"/>
    </source>
</evidence>
<dbReference type="PANTHER" id="PTHR30069">
    <property type="entry name" value="TONB-DEPENDENT OUTER MEMBRANE RECEPTOR"/>
    <property type="match status" value="1"/>
</dbReference>
<keyword evidence="5 12" id="KW-0812">Transmembrane</keyword>
<evidence type="ECO:0000259" key="15">
    <source>
        <dbReference type="Pfam" id="PF00593"/>
    </source>
</evidence>
<proteinExistence type="inferred from homology"/>
<keyword evidence="3 12" id="KW-1134">Transmembrane beta strand</keyword>
<sequence length="1155" mass="126904">MKLVTVLLFMGIMHIHAAVYSQNVYNFNLNNISVKQMFKQIEKNSKYTVFYRLDQVNADKKISVELQDASIETVMKNVLQNQQLTFQVVDDIIVIKPMGSNNVATVAVKGLVTDINDISLPGVSVKLKGTSLGTITDANGKYSLTLPDGNGILEFSFLGFTTQQVPVNGQTTINVKLLEESKSLNEVVVVGYATQKKKDLTGAVAVVDIQNLVKTPTSSVNNQLQGQASGVTVIGSGQPGQEPTVHIRGFNTFGDNTPLYVIDGVPTQDVSTLNPNDVANMQVLKDAGSASIYGSRASNGVIIISTKKGAGKVKVQYDAYYGSQIPKGGNVYNTLSPQEMANLKRIAQTNSGVTTFNDAQYGSGPTYVLPDYISPAGAKLGDPAADPSKYYVNPFYTSSDDYNNFYRIVKANKAGTDWYHEVFKTAPIMSHNVALSGGNDQGSYLFSLNYYNQKGTLIDTYEKRYTIRANSQYNLGKHVRVGENLAYSIIDNPQVSINNPDAVLAMVFREQPIIPVYDIKGNYAGGSGPGLGDAANPVAIQERTKNDRAYNYRLFGNIFAEADILKYFTLRTSFGGEVNSGTSHSFQYPTYENAENSQLNQYSQSSTSGYNYTWTNTLSYHQTFGKHDLKALVGVESYQSRLDILGGTRQNYYSFDPNYVNLSTGASDGQSNYSYALTPPEGLFSYIGRLDYSYNDKYLLSAVIRRDGSSKFTNQYGWFPAISAGWRLSQENFMKNISWLSDLKIRGGYGVLGNQFNITAGNRFTNFSSSIGQSYYGIGGGTSIVPGYYQSTQGNPDAKWEKDINSNIGIDASLFNDKLSFTIDYYRKDIRDLLFNPPSLATYGNATPAYVNIAKMKNDGLDASVTGNFKVNHDIGINATLSVTTYNNKIVKVSNDANYFDTDNGRRVGASLVHNAVGHSIGEFYGYQVVGFWNSQAEVDAANAKARKATGDPNAVYEQDIGVGRFKYADINGDGQITAADRTYLGNPNPKFSTGLNLGFNYKQFDFSIFLYGVFGNKVWNNVKYWRDFYSSFETAKSHTALYDSWTPQNHNAKAPIQELGGYFSTNGAPNSYFVENGSYLRAKNTQIGYTFTNGALKKLSIQKLRVYISAANLFTITKYSGLDPELGGTTTDFGVDEGTYSSSRTFLVGVNLSL</sequence>
<gene>
    <name evidence="18" type="ORF">HDF22_002589</name>
</gene>
<keyword evidence="8 13" id="KW-0798">TonB box</keyword>
<dbReference type="PANTHER" id="PTHR30069:SF29">
    <property type="entry name" value="HEMOGLOBIN AND HEMOGLOBIN-HAPTOGLOBIN-BINDING PROTEIN 1-RELATED"/>
    <property type="match status" value="1"/>
</dbReference>
<keyword evidence="7" id="KW-0408">Iron</keyword>
<evidence type="ECO:0000256" key="13">
    <source>
        <dbReference type="RuleBase" id="RU003357"/>
    </source>
</evidence>
<evidence type="ECO:0000256" key="10">
    <source>
        <dbReference type="ARBA" id="ARBA00023170"/>
    </source>
</evidence>
<evidence type="ECO:0000256" key="12">
    <source>
        <dbReference type="PROSITE-ProRule" id="PRU01360"/>
    </source>
</evidence>
<dbReference type="InterPro" id="IPR023997">
    <property type="entry name" value="TonB-dep_OMP_SusC/RagA_CS"/>
</dbReference>
<evidence type="ECO:0000256" key="9">
    <source>
        <dbReference type="ARBA" id="ARBA00023136"/>
    </source>
</evidence>